<keyword evidence="5 9" id="KW-0274">FAD</keyword>
<evidence type="ECO:0000256" key="1">
    <source>
        <dbReference type="ARBA" id="ARBA00001974"/>
    </source>
</evidence>
<evidence type="ECO:0000256" key="5">
    <source>
        <dbReference type="ARBA" id="ARBA00022827"/>
    </source>
</evidence>
<keyword evidence="7" id="KW-0560">Oxidoreductase</keyword>
<evidence type="ECO:0000256" key="6">
    <source>
        <dbReference type="ARBA" id="ARBA00022857"/>
    </source>
</evidence>
<dbReference type="Proteomes" id="UP000644610">
    <property type="component" value="Unassembled WGS sequence"/>
</dbReference>
<dbReference type="SUPFAM" id="SSF51971">
    <property type="entry name" value="Nucleotide-binding domain"/>
    <property type="match status" value="2"/>
</dbReference>
<feature type="binding site" evidence="10">
    <location>
        <begin position="194"/>
        <end position="195"/>
    </location>
    <ligand>
        <name>NADP(+)</name>
        <dbReference type="ChEBI" id="CHEBI:58349"/>
    </ligand>
</feature>
<dbReference type="PIRSF" id="PIRSF000362">
    <property type="entry name" value="FNR"/>
    <property type="match status" value="1"/>
</dbReference>
<dbReference type="EMBL" id="BOOQ01000034">
    <property type="protein sequence ID" value="GII48749.1"/>
    <property type="molecule type" value="Genomic_DNA"/>
</dbReference>
<proteinExistence type="inferred from homology"/>
<sequence>MALRVAVVGSGPAGIYTAEALTKQAQGPVEIDVLERLPTPYGLVRYGVAPDHTSIKSIAGYLRRVLEAPGVRFLGGVEFGSDVSADDLLSCYDAVVYCTGAMVDRRLGVPGEDLPGSVAATDFVNWYCGHPDVPPDTFSLDAEDVVVIGVGNVAVDVVRVLAKGAEELRDTDVPDEVLRRLEASRVRRIHMVGRRGPEHAKFTLKELRELGELINADVLTFPHEVEVGDLTTLSRQTRGNVDVLRSWSERVPANRPRRLEVRFWLRPVEILGVSRVEGIRLERTRLQDGRVVGTNEFETIPADMVMRSVGYQSVALAGVPFDSTSMTVPNVAGKVSDRQYVAGWLKRGPTGVIGTNKSDAAETVRTLLADTTPGTARIRLDDLLSARGVTPLTYQDWLAIETAEAELATALKRGERVKLVGRPAMLAACGRVTHPAQDATP</sequence>
<protein>
    <recommendedName>
        <fullName evidence="3">ferredoxin--NADP(+) reductase</fullName>
        <ecNumber evidence="3">1.18.1.2</ecNumber>
    </recommendedName>
</protein>
<evidence type="ECO:0000313" key="13">
    <source>
        <dbReference type="Proteomes" id="UP000644610"/>
    </source>
</evidence>
<keyword evidence="4" id="KW-0285">Flavoprotein</keyword>
<evidence type="ECO:0000313" key="12">
    <source>
        <dbReference type="EMBL" id="GII48749.1"/>
    </source>
</evidence>
<feature type="binding site" evidence="10">
    <location>
        <position position="206"/>
    </location>
    <ligand>
        <name>NADP(+)</name>
        <dbReference type="ChEBI" id="CHEBI:58349"/>
    </ligand>
</feature>
<dbReference type="Gene3D" id="3.50.50.60">
    <property type="entry name" value="FAD/NAD(P)-binding domain"/>
    <property type="match status" value="1"/>
</dbReference>
<feature type="binding site" evidence="9">
    <location>
        <position position="13"/>
    </location>
    <ligand>
        <name>FAD</name>
        <dbReference type="ChEBI" id="CHEBI:57692"/>
    </ligand>
</feature>
<evidence type="ECO:0000256" key="9">
    <source>
        <dbReference type="PIRSR" id="PIRSR000362-1"/>
    </source>
</evidence>
<evidence type="ECO:0000259" key="11">
    <source>
        <dbReference type="Pfam" id="PF07992"/>
    </source>
</evidence>
<gene>
    <name evidence="12" type="ORF">Psi02_51730</name>
</gene>
<feature type="binding site" evidence="9">
    <location>
        <position position="344"/>
    </location>
    <ligand>
        <name>FAD</name>
        <dbReference type="ChEBI" id="CHEBI:57692"/>
    </ligand>
</feature>
<evidence type="ECO:0000256" key="7">
    <source>
        <dbReference type="ARBA" id="ARBA00023002"/>
    </source>
</evidence>
<dbReference type="Pfam" id="PF07992">
    <property type="entry name" value="Pyr_redox_2"/>
    <property type="match status" value="1"/>
</dbReference>
<evidence type="ECO:0000256" key="10">
    <source>
        <dbReference type="PIRSR" id="PIRSR000362-2"/>
    </source>
</evidence>
<accession>A0A8J3UUP7</accession>
<comment type="similarity">
    <text evidence="2">Belongs to the ferredoxin--NADP reductase type 1 family.</text>
</comment>
<dbReference type="GO" id="GO:0004324">
    <property type="term" value="F:ferredoxin-NADP+ reductase activity"/>
    <property type="evidence" value="ECO:0007669"/>
    <property type="project" value="UniProtKB-EC"/>
</dbReference>
<evidence type="ECO:0000256" key="2">
    <source>
        <dbReference type="ARBA" id="ARBA00008312"/>
    </source>
</evidence>
<feature type="binding site" evidence="9">
    <location>
        <begin position="351"/>
        <end position="353"/>
    </location>
    <ligand>
        <name>FAD</name>
        <dbReference type="ChEBI" id="CHEBI:57692"/>
    </ligand>
</feature>
<comment type="catalytic activity">
    <reaction evidence="8">
        <text>2 reduced [2Fe-2S]-[ferredoxin] + NADP(+) + H(+) = 2 oxidized [2Fe-2S]-[ferredoxin] + NADPH</text>
        <dbReference type="Rhea" id="RHEA:20125"/>
        <dbReference type="Rhea" id="RHEA-COMP:10000"/>
        <dbReference type="Rhea" id="RHEA-COMP:10001"/>
        <dbReference type="ChEBI" id="CHEBI:15378"/>
        <dbReference type="ChEBI" id="CHEBI:33737"/>
        <dbReference type="ChEBI" id="CHEBI:33738"/>
        <dbReference type="ChEBI" id="CHEBI:57783"/>
        <dbReference type="ChEBI" id="CHEBI:58349"/>
        <dbReference type="EC" id="1.18.1.2"/>
    </reaction>
</comment>
<keyword evidence="13" id="KW-1185">Reference proteome</keyword>
<evidence type="ECO:0000256" key="4">
    <source>
        <dbReference type="ARBA" id="ARBA00022630"/>
    </source>
</evidence>
<name>A0A8J3UUP7_9ACTN</name>
<evidence type="ECO:0000256" key="3">
    <source>
        <dbReference type="ARBA" id="ARBA00013223"/>
    </source>
</evidence>
<evidence type="ECO:0000256" key="8">
    <source>
        <dbReference type="ARBA" id="ARBA00047776"/>
    </source>
</evidence>
<feature type="binding site" evidence="9">
    <location>
        <position position="35"/>
    </location>
    <ligand>
        <name>FAD</name>
        <dbReference type="ChEBI" id="CHEBI:57692"/>
    </ligand>
</feature>
<dbReference type="AlphaFoldDB" id="A0A8J3UUP7"/>
<feature type="domain" description="FAD/NAD(P)-binding" evidence="11">
    <location>
        <begin position="4"/>
        <end position="178"/>
    </location>
</feature>
<organism evidence="12 13">
    <name type="scientific">Planotetraspora silvatica</name>
    <dbReference type="NCBI Taxonomy" id="234614"/>
    <lineage>
        <taxon>Bacteria</taxon>
        <taxon>Bacillati</taxon>
        <taxon>Actinomycetota</taxon>
        <taxon>Actinomycetes</taxon>
        <taxon>Streptosporangiales</taxon>
        <taxon>Streptosporangiaceae</taxon>
        <taxon>Planotetraspora</taxon>
    </lineage>
</organism>
<dbReference type="PANTHER" id="PTHR48467">
    <property type="entry name" value="GLUTAMATE SYNTHASE 1 [NADH], CHLOROPLASTIC-LIKE"/>
    <property type="match status" value="1"/>
</dbReference>
<dbReference type="EC" id="1.18.1.2" evidence="3"/>
<dbReference type="InterPro" id="IPR036188">
    <property type="entry name" value="FAD/NAD-bd_sf"/>
</dbReference>
<feature type="binding site" evidence="10">
    <location>
        <position position="351"/>
    </location>
    <ligand>
        <name>NADP(+)</name>
        <dbReference type="ChEBI" id="CHEBI:58349"/>
    </ligand>
</feature>
<feature type="binding site" evidence="9">
    <location>
        <position position="43"/>
    </location>
    <ligand>
        <name>FAD</name>
        <dbReference type="ChEBI" id="CHEBI:57692"/>
    </ligand>
</feature>
<dbReference type="PANTHER" id="PTHR48467:SF1">
    <property type="entry name" value="GLUTAMATE SYNTHASE 1 [NADH], CHLOROPLASTIC-LIKE"/>
    <property type="match status" value="1"/>
</dbReference>
<dbReference type="PRINTS" id="PR00419">
    <property type="entry name" value="ADXRDTASE"/>
</dbReference>
<reference evidence="12" key="1">
    <citation type="submission" date="2021-01" db="EMBL/GenBank/DDBJ databases">
        <title>Whole genome shotgun sequence of Planotetraspora silvatica NBRC 100141.</title>
        <authorList>
            <person name="Komaki H."/>
            <person name="Tamura T."/>
        </authorList>
    </citation>
    <scope>NUCLEOTIDE SEQUENCE</scope>
    <source>
        <strain evidence="12">NBRC 100141</strain>
    </source>
</reference>
<keyword evidence="6 10" id="KW-0521">NADP</keyword>
<comment type="cofactor">
    <cofactor evidence="1 9">
        <name>FAD</name>
        <dbReference type="ChEBI" id="CHEBI:57692"/>
    </cofactor>
</comment>
<dbReference type="Gene3D" id="3.40.50.720">
    <property type="entry name" value="NAD(P)-binding Rossmann-like Domain"/>
    <property type="match status" value="1"/>
</dbReference>
<dbReference type="InterPro" id="IPR021163">
    <property type="entry name" value="Ferredox_Rdtase_adrenod"/>
</dbReference>
<dbReference type="InterPro" id="IPR055275">
    <property type="entry name" value="Ferredox_Rdtase"/>
</dbReference>
<comment type="caution">
    <text evidence="12">The sequence shown here is derived from an EMBL/GenBank/DDBJ whole genome shotgun (WGS) entry which is preliminary data.</text>
</comment>
<dbReference type="InterPro" id="IPR023753">
    <property type="entry name" value="FAD/NAD-binding_dom"/>
</dbReference>